<feature type="transmembrane region" description="Helical" evidence="1">
    <location>
        <begin position="73"/>
        <end position="90"/>
    </location>
</feature>
<evidence type="ECO:0000313" key="3">
    <source>
        <dbReference type="Proteomes" id="UP001595828"/>
    </source>
</evidence>
<feature type="transmembrane region" description="Helical" evidence="1">
    <location>
        <begin position="102"/>
        <end position="121"/>
    </location>
</feature>
<keyword evidence="1" id="KW-1133">Transmembrane helix</keyword>
<keyword evidence="1" id="KW-0812">Transmembrane</keyword>
<dbReference type="InterPro" id="IPR046572">
    <property type="entry name" value="DUF6632"/>
</dbReference>
<gene>
    <name evidence="2" type="ORF">ACFO0A_11965</name>
</gene>
<comment type="caution">
    <text evidence="2">The sequence shown here is derived from an EMBL/GenBank/DDBJ whole genome shotgun (WGS) entry which is preliminary data.</text>
</comment>
<dbReference type="EMBL" id="JBHSDR010000006">
    <property type="protein sequence ID" value="MFC4295771.1"/>
    <property type="molecule type" value="Genomic_DNA"/>
</dbReference>
<protein>
    <submittedName>
        <fullName evidence="2">DUF6632 domain-containing protein</fullName>
    </submittedName>
</protein>
<feature type="transmembrane region" description="Helical" evidence="1">
    <location>
        <begin position="7"/>
        <end position="25"/>
    </location>
</feature>
<dbReference type="Proteomes" id="UP001595828">
    <property type="component" value="Unassembled WGS sequence"/>
</dbReference>
<dbReference type="Pfam" id="PF20337">
    <property type="entry name" value="DUF6632"/>
    <property type="match status" value="1"/>
</dbReference>
<feature type="transmembrane region" description="Helical" evidence="1">
    <location>
        <begin position="45"/>
        <end position="64"/>
    </location>
</feature>
<accession>A0ABV8RU41</accession>
<proteinExistence type="predicted"/>
<name>A0ABV8RU41_9SPHN</name>
<organism evidence="2 3">
    <name type="scientific">Novosphingobium tardum</name>
    <dbReference type="NCBI Taxonomy" id="1538021"/>
    <lineage>
        <taxon>Bacteria</taxon>
        <taxon>Pseudomonadati</taxon>
        <taxon>Pseudomonadota</taxon>
        <taxon>Alphaproteobacteria</taxon>
        <taxon>Sphingomonadales</taxon>
        <taxon>Sphingomonadaceae</taxon>
        <taxon>Novosphingobium</taxon>
    </lineage>
</organism>
<dbReference type="RefSeq" id="WP_379539236.1">
    <property type="nucleotide sequence ID" value="NZ_JBHSDR010000006.1"/>
</dbReference>
<keyword evidence="3" id="KW-1185">Reference proteome</keyword>
<sequence>MVGKYSYLQIAMVLFGIVFCLVYPLAIVWPSGWAWHEGPPAADNYFLMIVGIYLTLGVMLILGARDPLANASLIRFTVASSVVHAAIMAVESYGNPMHGGHLTGDVPALLLVALVLGPLLARERGAGGERAGTQKAFS</sequence>
<evidence type="ECO:0000313" key="2">
    <source>
        <dbReference type="EMBL" id="MFC4295771.1"/>
    </source>
</evidence>
<keyword evidence="1" id="KW-0472">Membrane</keyword>
<reference evidence="3" key="1">
    <citation type="journal article" date="2019" name="Int. J. Syst. Evol. Microbiol.">
        <title>The Global Catalogue of Microorganisms (GCM) 10K type strain sequencing project: providing services to taxonomists for standard genome sequencing and annotation.</title>
        <authorList>
            <consortium name="The Broad Institute Genomics Platform"/>
            <consortium name="The Broad Institute Genome Sequencing Center for Infectious Disease"/>
            <person name="Wu L."/>
            <person name="Ma J."/>
        </authorList>
    </citation>
    <scope>NUCLEOTIDE SEQUENCE [LARGE SCALE GENOMIC DNA]</scope>
    <source>
        <strain evidence="3">CGMCC 1.12989</strain>
    </source>
</reference>
<evidence type="ECO:0000256" key="1">
    <source>
        <dbReference type="SAM" id="Phobius"/>
    </source>
</evidence>